<dbReference type="Pfam" id="PF00394">
    <property type="entry name" value="Cu-oxidase"/>
    <property type="match status" value="1"/>
</dbReference>
<dbReference type="InterPro" id="IPR011707">
    <property type="entry name" value="Cu-oxidase-like_N"/>
</dbReference>
<name>A0A221W9I9_9PSEU</name>
<keyword evidence="4" id="KW-0472">Membrane</keyword>
<evidence type="ECO:0000259" key="5">
    <source>
        <dbReference type="Pfam" id="PF00394"/>
    </source>
</evidence>
<dbReference type="GO" id="GO:0016491">
    <property type="term" value="F:oxidoreductase activity"/>
    <property type="evidence" value="ECO:0007669"/>
    <property type="project" value="UniProtKB-KW"/>
</dbReference>
<gene>
    <name evidence="8" type="primary">mco</name>
    <name evidence="8" type="ORF">AHOG_21955</name>
</gene>
<reference evidence="8 9" key="1">
    <citation type="submission" date="2017-07" db="EMBL/GenBank/DDBJ databases">
        <title>Complete genome sequence of Actinoalloteichus hoggarensis DSM 45943, type strain of Actinoalloteichus hoggarensis.</title>
        <authorList>
            <person name="Ruckert C."/>
            <person name="Nouioui I."/>
            <person name="Willmese J."/>
            <person name="van Wezel G."/>
            <person name="Klenk H.-P."/>
            <person name="Kalinowski J."/>
            <person name="Zotchev S.B."/>
        </authorList>
    </citation>
    <scope>NUCLEOTIDE SEQUENCE [LARGE SCALE GENOMIC DNA]</scope>
    <source>
        <strain evidence="8 9">DSM 45943</strain>
    </source>
</reference>
<evidence type="ECO:0000259" key="6">
    <source>
        <dbReference type="Pfam" id="PF07731"/>
    </source>
</evidence>
<evidence type="ECO:0000256" key="1">
    <source>
        <dbReference type="ARBA" id="ARBA00010609"/>
    </source>
</evidence>
<accession>A0A221W9I9</accession>
<keyword evidence="2" id="KW-0479">Metal-binding</keyword>
<evidence type="ECO:0000256" key="2">
    <source>
        <dbReference type="ARBA" id="ARBA00022723"/>
    </source>
</evidence>
<dbReference type="SUPFAM" id="SSF49503">
    <property type="entry name" value="Cupredoxins"/>
    <property type="match status" value="3"/>
</dbReference>
<dbReference type="GO" id="GO:0005507">
    <property type="term" value="F:copper ion binding"/>
    <property type="evidence" value="ECO:0007669"/>
    <property type="project" value="InterPro"/>
</dbReference>
<dbReference type="Proteomes" id="UP000204221">
    <property type="component" value="Chromosome"/>
</dbReference>
<evidence type="ECO:0000259" key="7">
    <source>
        <dbReference type="Pfam" id="PF07732"/>
    </source>
</evidence>
<dbReference type="Gene3D" id="2.60.40.420">
    <property type="entry name" value="Cupredoxins - blue copper proteins"/>
    <property type="match status" value="3"/>
</dbReference>
<dbReference type="InterPro" id="IPR045087">
    <property type="entry name" value="Cu-oxidase_fam"/>
</dbReference>
<dbReference type="KEGG" id="ahg:AHOG_21955"/>
<sequence length="507" mass="55682">MNARARRRPFRMLKILVTLSLVTGIVVGAGALYLWSTAVVDTADEIEFDTPLSVPPLAESTIDGEGRRVFDLEVRQGEHEFIAGQSTPTWGVNGDYLGPTLRASRGEQVLVNVTNDVGETTTVHWHGMHLPARMDGGPHQMIDPGETWSRTWRIEQPAASLWYHPHLHGNTLEHVYRGVAGMFLLDDERSGRVGLPGEYGVDDFPLIIQDKKFAADGTLDTGEGMVAPVGLLGDTIAVNGTVGGYLDVTTEKVRLRLLNGSSGRFYDFGLADGGTMTMVASDGGLLPAPLEIDRVLLSPGERAEVVIEMAPGEEKVLRSHPNDLGLGPWDGRFTGAQDTLDLVQLRAADTLAPSAEIAAELAPAPDLREEDASTTREFRMSGNNINGRRMDMSRIDEVVTVGDTEVWEVRNSNGGTPHNFHVHDVQFRVLDLDGAPPPPELRGWKDTVYIRPNTTVRILMRFEDYTDPDFPYMFHCHLLQHEDRGMMGQFVVVEEGGSAGTPPEHDH</sequence>
<organism evidence="8 9">
    <name type="scientific">Actinoalloteichus hoggarensis</name>
    <dbReference type="NCBI Taxonomy" id="1470176"/>
    <lineage>
        <taxon>Bacteria</taxon>
        <taxon>Bacillati</taxon>
        <taxon>Actinomycetota</taxon>
        <taxon>Actinomycetes</taxon>
        <taxon>Pseudonocardiales</taxon>
        <taxon>Pseudonocardiaceae</taxon>
        <taxon>Actinoalloteichus</taxon>
    </lineage>
</organism>
<proteinExistence type="inferred from homology"/>
<keyword evidence="4" id="KW-0812">Transmembrane</keyword>
<dbReference type="InterPro" id="IPR002355">
    <property type="entry name" value="Cu_oxidase_Cu_BS"/>
</dbReference>
<dbReference type="Pfam" id="PF07731">
    <property type="entry name" value="Cu-oxidase_2"/>
    <property type="match status" value="1"/>
</dbReference>
<feature type="domain" description="Plastocyanin-like" evidence="5">
    <location>
        <begin position="250"/>
        <end position="309"/>
    </location>
</feature>
<dbReference type="CDD" id="cd13867">
    <property type="entry name" value="CuRO_2_CueO_FtsP"/>
    <property type="match status" value="1"/>
</dbReference>
<evidence type="ECO:0000256" key="4">
    <source>
        <dbReference type="SAM" id="Phobius"/>
    </source>
</evidence>
<dbReference type="InterPro" id="IPR008972">
    <property type="entry name" value="Cupredoxin"/>
</dbReference>
<evidence type="ECO:0000313" key="8">
    <source>
        <dbReference type="EMBL" id="ASO22007.1"/>
    </source>
</evidence>
<evidence type="ECO:0000256" key="3">
    <source>
        <dbReference type="ARBA" id="ARBA00023002"/>
    </source>
</evidence>
<comment type="similarity">
    <text evidence="1">Belongs to the multicopper oxidase family.</text>
</comment>
<dbReference type="PROSITE" id="PS00080">
    <property type="entry name" value="MULTICOPPER_OXIDASE2"/>
    <property type="match status" value="1"/>
</dbReference>
<dbReference type="PANTHER" id="PTHR48267:SF1">
    <property type="entry name" value="BILIRUBIN OXIDASE"/>
    <property type="match status" value="1"/>
</dbReference>
<protein>
    <submittedName>
        <fullName evidence="8">Multicopper oxidase mco</fullName>
        <ecNumber evidence="8">1.-.-.-</ecNumber>
    </submittedName>
</protein>
<dbReference type="Pfam" id="PF07732">
    <property type="entry name" value="Cu-oxidase_3"/>
    <property type="match status" value="1"/>
</dbReference>
<evidence type="ECO:0000313" key="9">
    <source>
        <dbReference type="Proteomes" id="UP000204221"/>
    </source>
</evidence>
<dbReference type="PANTHER" id="PTHR48267">
    <property type="entry name" value="CUPREDOXIN SUPERFAMILY PROTEIN"/>
    <property type="match status" value="1"/>
</dbReference>
<dbReference type="OrthoDB" id="345021at2"/>
<keyword evidence="4" id="KW-1133">Transmembrane helix</keyword>
<feature type="transmembrane region" description="Helical" evidence="4">
    <location>
        <begin position="12"/>
        <end position="35"/>
    </location>
</feature>
<dbReference type="EC" id="1.-.-.-" evidence="8"/>
<dbReference type="CDD" id="cd13890">
    <property type="entry name" value="CuRO_3_CueO_FtsP"/>
    <property type="match status" value="1"/>
</dbReference>
<dbReference type="InterPro" id="IPR011706">
    <property type="entry name" value="Cu-oxidase_C"/>
</dbReference>
<dbReference type="InterPro" id="IPR001117">
    <property type="entry name" value="Cu-oxidase_2nd"/>
</dbReference>
<dbReference type="AlphaFoldDB" id="A0A221W9I9"/>
<keyword evidence="9" id="KW-1185">Reference proteome</keyword>
<dbReference type="EMBL" id="CP022521">
    <property type="protein sequence ID" value="ASO22007.1"/>
    <property type="molecule type" value="Genomic_DNA"/>
</dbReference>
<dbReference type="CDD" id="cd04232">
    <property type="entry name" value="CuRO_1_CueO_FtsP"/>
    <property type="match status" value="1"/>
</dbReference>
<feature type="domain" description="Plastocyanin-like" evidence="7">
    <location>
        <begin position="74"/>
        <end position="189"/>
    </location>
</feature>
<feature type="domain" description="Plastocyanin-like" evidence="6">
    <location>
        <begin position="378"/>
        <end position="494"/>
    </location>
</feature>
<keyword evidence="3 8" id="KW-0560">Oxidoreductase</keyword>